<evidence type="ECO:0000313" key="2">
    <source>
        <dbReference type="Proteomes" id="UP000002139"/>
    </source>
</evidence>
<dbReference type="AlphaFoldDB" id="A9GU10"/>
<dbReference type="EMBL" id="AM746676">
    <property type="protein sequence ID" value="CAN97021.1"/>
    <property type="molecule type" value="Genomic_DNA"/>
</dbReference>
<dbReference type="Proteomes" id="UP000002139">
    <property type="component" value="Chromosome"/>
</dbReference>
<keyword evidence="2" id="KW-1185">Reference proteome</keyword>
<dbReference type="KEGG" id="scl:sce6852"/>
<protein>
    <submittedName>
        <fullName evidence="1">Uncharacterized protein</fullName>
    </submittedName>
</protein>
<reference evidence="1 2" key="1">
    <citation type="journal article" date="2007" name="Nat. Biotechnol.">
        <title>Complete genome sequence of the myxobacterium Sorangium cellulosum.</title>
        <authorList>
            <person name="Schneiker S."/>
            <person name="Perlova O."/>
            <person name="Kaiser O."/>
            <person name="Gerth K."/>
            <person name="Alici A."/>
            <person name="Altmeyer M.O."/>
            <person name="Bartels D."/>
            <person name="Bekel T."/>
            <person name="Beyer S."/>
            <person name="Bode E."/>
            <person name="Bode H.B."/>
            <person name="Bolten C.J."/>
            <person name="Choudhuri J.V."/>
            <person name="Doss S."/>
            <person name="Elnakady Y.A."/>
            <person name="Frank B."/>
            <person name="Gaigalat L."/>
            <person name="Goesmann A."/>
            <person name="Groeger C."/>
            <person name="Gross F."/>
            <person name="Jelsbak L."/>
            <person name="Jelsbak L."/>
            <person name="Kalinowski J."/>
            <person name="Kegler C."/>
            <person name="Knauber T."/>
            <person name="Konietzny S."/>
            <person name="Kopp M."/>
            <person name="Krause L."/>
            <person name="Krug D."/>
            <person name="Linke B."/>
            <person name="Mahmud T."/>
            <person name="Martinez-Arias R."/>
            <person name="McHardy A.C."/>
            <person name="Merai M."/>
            <person name="Meyer F."/>
            <person name="Mormann S."/>
            <person name="Munoz-Dorado J."/>
            <person name="Perez J."/>
            <person name="Pradella S."/>
            <person name="Rachid S."/>
            <person name="Raddatz G."/>
            <person name="Rosenau F."/>
            <person name="Rueckert C."/>
            <person name="Sasse F."/>
            <person name="Scharfe M."/>
            <person name="Schuster S.C."/>
            <person name="Suen G."/>
            <person name="Treuner-Lange A."/>
            <person name="Velicer G.J."/>
            <person name="Vorholter F.-J."/>
            <person name="Weissman K.J."/>
            <person name="Welch R.D."/>
            <person name="Wenzel S.C."/>
            <person name="Whitworth D.E."/>
            <person name="Wilhelm S."/>
            <person name="Wittmann C."/>
            <person name="Bloecker H."/>
            <person name="Puehler A."/>
            <person name="Mueller R."/>
        </authorList>
    </citation>
    <scope>NUCLEOTIDE SEQUENCE [LARGE SCALE GENOMIC DNA]</scope>
    <source>
        <strain evidence="2">So ce56</strain>
    </source>
</reference>
<dbReference type="HOGENOM" id="CLU_655366_0_0_7"/>
<evidence type="ECO:0000313" key="1">
    <source>
        <dbReference type="EMBL" id="CAN97021.1"/>
    </source>
</evidence>
<accession>A9GU10</accession>
<sequence length="419" mass="42776">MLGLHRPSTPLLNVIEIALMTSTCFRSAAPSLRRTVLALAVALTLTGCSSGGDSGGNSPAPADPVPLTAFCAEWSAARCAGVQRCCTQTTGKYADDAACAAGETALCEATMLPALGNPQYIYDEQAGGDLVARLRRSGDGCREPDGALDMTALLKPALEPGSACDLAGAAALGGNPCKGTICQPASSESTAGTCLVLPAEGELCPDLLCAAGLACTSETDGRRCRPAPPLPAEGSPCDSNTDLCAPGLRCMPTTAALRAYFAGGDYPEEHTCQRLHKNGEQVLDPGDCESGLMKITSQATLAATCTACRSHQDCSSENTDTFDGLISIDSYSGYCDQGVCHDGLNDVAPGSKSEGAICFDVAECRSLSCDRTPSAYGHCQKANVEALFCTAPFTGGGAAPDGETALTTFSSGSQPAARP</sequence>
<organism evidence="1 2">
    <name type="scientific">Sorangium cellulosum (strain So ce56)</name>
    <name type="common">Polyangium cellulosum (strain So ce56)</name>
    <dbReference type="NCBI Taxonomy" id="448385"/>
    <lineage>
        <taxon>Bacteria</taxon>
        <taxon>Pseudomonadati</taxon>
        <taxon>Myxococcota</taxon>
        <taxon>Polyangia</taxon>
        <taxon>Polyangiales</taxon>
        <taxon>Polyangiaceae</taxon>
        <taxon>Sorangium</taxon>
    </lineage>
</organism>
<gene>
    <name evidence="1" type="ordered locus">sce6852</name>
</gene>
<proteinExistence type="predicted"/>
<name>A9GU10_SORC5</name>